<dbReference type="InterPro" id="IPR036291">
    <property type="entry name" value="NAD(P)-bd_dom_sf"/>
</dbReference>
<name>A0A9X3S6L4_9ACTN</name>
<dbReference type="PANTHER" id="PTHR40459:SF1">
    <property type="entry name" value="CONSERVED HYPOTHETICAL ALANINE AND LEUCINE RICH PROTEIN"/>
    <property type="match status" value="1"/>
</dbReference>
<feature type="domain" description="DUF2520" evidence="1">
    <location>
        <begin position="113"/>
        <end position="234"/>
    </location>
</feature>
<dbReference type="SUPFAM" id="SSF51735">
    <property type="entry name" value="NAD(P)-binding Rossmann-fold domains"/>
    <property type="match status" value="1"/>
</dbReference>
<reference evidence="2" key="1">
    <citation type="submission" date="2022-10" db="EMBL/GenBank/DDBJ databases">
        <title>The WGS of Solirubrobacter ginsenosidimutans DSM 21036.</title>
        <authorList>
            <person name="Jiang Z."/>
        </authorList>
    </citation>
    <scope>NUCLEOTIDE SEQUENCE</scope>
    <source>
        <strain evidence="2">DSM 21036</strain>
    </source>
</reference>
<dbReference type="Pfam" id="PF10728">
    <property type="entry name" value="DUF2520"/>
    <property type="match status" value="1"/>
</dbReference>
<dbReference type="Gene3D" id="1.10.1040.20">
    <property type="entry name" value="ProC-like, C-terminal domain"/>
    <property type="match status" value="1"/>
</dbReference>
<dbReference type="RefSeq" id="WP_270044497.1">
    <property type="nucleotide sequence ID" value="NZ_JAPDOD010000044.1"/>
</dbReference>
<sequence>MRELDPKSPHTPPACTVVGAGRLGTVLAAALSDGPALRRGEPVPASAEVVLLAVPDAKIAEVALTVGPGPLLGHCSGATGLDVFGGREGFSLHPLMSVPTGSEPSVLRGAGAAVDGSSERALAVANALAEALGMRATRVKPEDRVAYHAAGAIAANFFVALEACAERLAATTGITREQLAPLVLATAEQWARLGPEAALTGAIARGDEGTVERHRAAVAERTPELLPVWTELAEVTRAVAGRKSWV</sequence>
<dbReference type="PANTHER" id="PTHR40459">
    <property type="entry name" value="CONSERVED HYPOTHETICAL ALANINE AND LEUCINE RICH PROTEIN"/>
    <property type="match status" value="1"/>
</dbReference>
<organism evidence="2 3">
    <name type="scientific">Solirubrobacter ginsenosidimutans</name>
    <dbReference type="NCBI Taxonomy" id="490573"/>
    <lineage>
        <taxon>Bacteria</taxon>
        <taxon>Bacillati</taxon>
        <taxon>Actinomycetota</taxon>
        <taxon>Thermoleophilia</taxon>
        <taxon>Solirubrobacterales</taxon>
        <taxon>Solirubrobacteraceae</taxon>
        <taxon>Solirubrobacter</taxon>
    </lineage>
</organism>
<dbReference type="AlphaFoldDB" id="A0A9X3S6L4"/>
<evidence type="ECO:0000313" key="2">
    <source>
        <dbReference type="EMBL" id="MDA0165241.1"/>
    </source>
</evidence>
<dbReference type="InterPro" id="IPR037108">
    <property type="entry name" value="TM1727-like_C_sf"/>
</dbReference>
<evidence type="ECO:0000259" key="1">
    <source>
        <dbReference type="Pfam" id="PF10728"/>
    </source>
</evidence>
<comment type="caution">
    <text evidence="2">The sequence shown here is derived from an EMBL/GenBank/DDBJ whole genome shotgun (WGS) entry which is preliminary data.</text>
</comment>
<accession>A0A9X3S6L4</accession>
<dbReference type="Proteomes" id="UP001149140">
    <property type="component" value="Unassembled WGS sequence"/>
</dbReference>
<protein>
    <submittedName>
        <fullName evidence="2">DUF2520 domain-containing protein</fullName>
    </submittedName>
</protein>
<dbReference type="SUPFAM" id="SSF48179">
    <property type="entry name" value="6-phosphogluconate dehydrogenase C-terminal domain-like"/>
    <property type="match status" value="1"/>
</dbReference>
<gene>
    <name evidence="2" type="ORF">OM076_33545</name>
</gene>
<proteinExistence type="predicted"/>
<keyword evidence="3" id="KW-1185">Reference proteome</keyword>
<dbReference type="InterPro" id="IPR018931">
    <property type="entry name" value="DUF2520"/>
</dbReference>
<dbReference type="EMBL" id="JAPDOD010000044">
    <property type="protein sequence ID" value="MDA0165241.1"/>
    <property type="molecule type" value="Genomic_DNA"/>
</dbReference>
<dbReference type="Gene3D" id="3.40.50.720">
    <property type="entry name" value="NAD(P)-binding Rossmann-like Domain"/>
    <property type="match status" value="1"/>
</dbReference>
<evidence type="ECO:0000313" key="3">
    <source>
        <dbReference type="Proteomes" id="UP001149140"/>
    </source>
</evidence>
<dbReference type="InterPro" id="IPR008927">
    <property type="entry name" value="6-PGluconate_DH-like_C_sf"/>
</dbReference>